<keyword evidence="2" id="KW-0285">Flavoprotein</keyword>
<dbReference type="GO" id="GO:0071949">
    <property type="term" value="F:FAD binding"/>
    <property type="evidence" value="ECO:0007669"/>
    <property type="project" value="InterPro"/>
</dbReference>
<dbReference type="Gene3D" id="3.50.50.60">
    <property type="entry name" value="FAD/NAD(P)-binding domain"/>
    <property type="match status" value="1"/>
</dbReference>
<evidence type="ECO:0000313" key="5">
    <source>
        <dbReference type="EMBL" id="NEX64852.1"/>
    </source>
</evidence>
<dbReference type="RefSeq" id="WP_163968768.1">
    <property type="nucleotide sequence ID" value="NZ_JAAIVB010000085.1"/>
</dbReference>
<feature type="domain" description="FAD-binding" evidence="4">
    <location>
        <begin position="3"/>
        <end position="341"/>
    </location>
</feature>
<organism evidence="5 6">
    <name type="scientific">Noviherbaspirillum galbum</name>
    <dbReference type="NCBI Taxonomy" id="2709383"/>
    <lineage>
        <taxon>Bacteria</taxon>
        <taxon>Pseudomonadati</taxon>
        <taxon>Pseudomonadota</taxon>
        <taxon>Betaproteobacteria</taxon>
        <taxon>Burkholderiales</taxon>
        <taxon>Oxalobacteraceae</taxon>
        <taxon>Noviherbaspirillum</taxon>
    </lineage>
</organism>
<dbReference type="InterPro" id="IPR050641">
    <property type="entry name" value="RIFMO-like"/>
</dbReference>
<dbReference type="GO" id="GO:0016709">
    <property type="term" value="F:oxidoreductase activity, acting on paired donors, with incorporation or reduction of molecular oxygen, NAD(P)H as one donor, and incorporation of one atom of oxygen"/>
    <property type="evidence" value="ECO:0007669"/>
    <property type="project" value="UniProtKB-ARBA"/>
</dbReference>
<reference evidence="5 6" key="1">
    <citation type="submission" date="2020-02" db="EMBL/GenBank/DDBJ databases">
        <authorList>
            <person name="Kim M.K."/>
        </authorList>
    </citation>
    <scope>NUCLEOTIDE SEQUENCE [LARGE SCALE GENOMIC DNA]</scope>
    <source>
        <strain evidence="5 6">17J57-3</strain>
    </source>
</reference>
<dbReference type="PRINTS" id="PR00420">
    <property type="entry name" value="RNGMNOXGNASE"/>
</dbReference>
<keyword evidence="3" id="KW-0274">FAD</keyword>
<comment type="cofactor">
    <cofactor evidence="1">
        <name>FAD</name>
        <dbReference type="ChEBI" id="CHEBI:57692"/>
    </cofactor>
</comment>
<accession>A0A6B3SZL3</accession>
<evidence type="ECO:0000256" key="1">
    <source>
        <dbReference type="ARBA" id="ARBA00001974"/>
    </source>
</evidence>
<evidence type="ECO:0000313" key="6">
    <source>
        <dbReference type="Proteomes" id="UP000482155"/>
    </source>
</evidence>
<keyword evidence="6" id="KW-1185">Reference proteome</keyword>
<proteinExistence type="predicted"/>
<name>A0A6B3SZL3_9BURK</name>
<dbReference type="Pfam" id="PF01494">
    <property type="entry name" value="FAD_binding_3"/>
    <property type="match status" value="1"/>
</dbReference>
<dbReference type="InterPro" id="IPR036188">
    <property type="entry name" value="FAD/NAD-bd_sf"/>
</dbReference>
<dbReference type="PANTHER" id="PTHR43004">
    <property type="entry name" value="TRK SYSTEM POTASSIUM UPTAKE PROTEIN"/>
    <property type="match status" value="1"/>
</dbReference>
<comment type="caution">
    <text evidence="5">The sequence shown here is derived from an EMBL/GenBank/DDBJ whole genome shotgun (WGS) entry which is preliminary data.</text>
</comment>
<dbReference type="PANTHER" id="PTHR43004:SF19">
    <property type="entry name" value="BINDING MONOOXYGENASE, PUTATIVE (JCVI)-RELATED"/>
    <property type="match status" value="1"/>
</dbReference>
<dbReference type="AlphaFoldDB" id="A0A6B3SZL3"/>
<dbReference type="Gene3D" id="3.30.70.2450">
    <property type="match status" value="1"/>
</dbReference>
<evidence type="ECO:0000256" key="3">
    <source>
        <dbReference type="ARBA" id="ARBA00022827"/>
    </source>
</evidence>
<sequence length="502" mass="53944">MGKVLIAGAGPTGLTLALWLTAQGIPVRIIDEHGGPGTESRAMVVHARTLELYRQLGLAEGVVAAGHAATRMQFWAEGKPRAALSFGDAGAASTPYPFVLVFPQDRHERLLVQRLDELGVTVERDTALTGFTDTGNHVIAQLRKADGSEESVTTPYLVGCDGARSVVRHRLGTDFEGSTYAHLFYVADVEAKLPGPPGEAQFALDHGDFVAVFPYDDRGLVRLIGTVRDERAGRADSLRFDDIHQDAIRSLGISVSTVNWFSTYHVHHRISSRFRVGRCFLAGDAAHVHSPAGGQGMNTGIADAANLAWKLAAVLHGQAGAGILDSYEAERRAFARQLVDTTDRVFTFITKGGGFAEFVKAHVAPTLLSAASHSDHVRAFMFRLVSQIMVGYQDSPLSQGKVGQVAGGDRLPWVQADGMDNFAPADAIGWQLHVYGNVATDVTAYCSSRGIAVRTFPWTAAHERAGLERDALYLLRPDTYVGLATKDATADTLARYLAALAG</sequence>
<gene>
    <name evidence="5" type="ORF">G3574_27540</name>
</gene>
<dbReference type="SUPFAM" id="SSF51905">
    <property type="entry name" value="FAD/NAD(P)-binding domain"/>
    <property type="match status" value="1"/>
</dbReference>
<protein>
    <submittedName>
        <fullName evidence="5">FAD-dependent oxidoreductase</fullName>
    </submittedName>
</protein>
<dbReference type="Proteomes" id="UP000482155">
    <property type="component" value="Unassembled WGS sequence"/>
</dbReference>
<evidence type="ECO:0000259" key="4">
    <source>
        <dbReference type="Pfam" id="PF01494"/>
    </source>
</evidence>
<evidence type="ECO:0000256" key="2">
    <source>
        <dbReference type="ARBA" id="ARBA00022630"/>
    </source>
</evidence>
<dbReference type="InterPro" id="IPR002938">
    <property type="entry name" value="FAD-bd"/>
</dbReference>
<dbReference type="EMBL" id="JAAIVB010000085">
    <property type="protein sequence ID" value="NEX64852.1"/>
    <property type="molecule type" value="Genomic_DNA"/>
</dbReference>